<dbReference type="SUPFAM" id="SSF54373">
    <property type="entry name" value="FAD-linked reductases, C-terminal domain"/>
    <property type="match status" value="1"/>
</dbReference>
<keyword evidence="10" id="KW-1185">Reference proteome</keyword>
<proteinExistence type="inferred from homology"/>
<comment type="similarity">
    <text evidence="3">Belongs to the flavin monoamine oxidase family.</text>
</comment>
<dbReference type="STRING" id="126957.T1JH18"/>
<dbReference type="PRINTS" id="PR00420">
    <property type="entry name" value="RNGMNOXGNASE"/>
</dbReference>
<dbReference type="EMBL" id="AFFK01024047">
    <property type="status" value="NOT_ANNOTATED_CDS"/>
    <property type="molecule type" value="Genomic_DNA"/>
</dbReference>
<name>T1JH18_STRMM</name>
<dbReference type="EnsemblMetazoa" id="SMAR013147-RA">
    <property type="protein sequence ID" value="SMAR013147-PA"/>
    <property type="gene ID" value="SMAR013147"/>
</dbReference>
<reference evidence="9" key="2">
    <citation type="submission" date="2015-02" db="UniProtKB">
        <authorList>
            <consortium name="EnsemblMetazoa"/>
        </authorList>
    </citation>
    <scope>IDENTIFICATION</scope>
</reference>
<dbReference type="Proteomes" id="UP000014500">
    <property type="component" value="Unassembled WGS sequence"/>
</dbReference>
<feature type="domain" description="Amine oxidase" evidence="8">
    <location>
        <begin position="31"/>
        <end position="478"/>
    </location>
</feature>
<dbReference type="SUPFAM" id="SSF51905">
    <property type="entry name" value="FAD/NAD(P)-binding domain"/>
    <property type="match status" value="1"/>
</dbReference>
<dbReference type="GO" id="GO:0046592">
    <property type="term" value="F:polyamine oxidase activity"/>
    <property type="evidence" value="ECO:0007669"/>
    <property type="project" value="TreeGrafter"/>
</dbReference>
<dbReference type="Gene3D" id="3.50.50.60">
    <property type="entry name" value="FAD/NAD(P)-binding domain"/>
    <property type="match status" value="1"/>
</dbReference>
<dbReference type="OMA" id="CITGCHS"/>
<evidence type="ECO:0000256" key="4">
    <source>
        <dbReference type="ARBA" id="ARBA00022490"/>
    </source>
</evidence>
<keyword evidence="6" id="KW-0274">FAD</keyword>
<dbReference type="InterPro" id="IPR002937">
    <property type="entry name" value="Amino_oxidase"/>
</dbReference>
<evidence type="ECO:0000313" key="9">
    <source>
        <dbReference type="EnsemblMetazoa" id="SMAR013147-PA"/>
    </source>
</evidence>
<evidence type="ECO:0000256" key="5">
    <source>
        <dbReference type="ARBA" id="ARBA00022630"/>
    </source>
</evidence>
<evidence type="ECO:0000256" key="3">
    <source>
        <dbReference type="ARBA" id="ARBA00005995"/>
    </source>
</evidence>
<keyword evidence="5" id="KW-0285">Flavoprotein</keyword>
<comment type="subcellular location">
    <subcellularLocation>
        <location evidence="2">Cytoplasm</location>
    </subcellularLocation>
</comment>
<evidence type="ECO:0000259" key="8">
    <source>
        <dbReference type="Pfam" id="PF01593"/>
    </source>
</evidence>
<dbReference type="GO" id="GO:0005737">
    <property type="term" value="C:cytoplasm"/>
    <property type="evidence" value="ECO:0007669"/>
    <property type="project" value="UniProtKB-SubCell"/>
</dbReference>
<dbReference type="InterPro" id="IPR050281">
    <property type="entry name" value="Flavin_monoamine_oxidase"/>
</dbReference>
<accession>T1JH18</accession>
<sequence>MAGENAPKEKQAVADEPGANSPDIIIIGAGLAGLTAAHYLTANGIRNFKILEARNRIGGRIMTITLGTQRIELGANWIHGVLGNPIYEYALANKLVDITIDKKPHNVIASTEQGKKIPITVLQEVYEQYFWFYKKCEDYFVSKQRPTTESVGQKMEADIANYLSGFSASEAAVRKMIFVHLLNRETCISGCDSMDEIDLADFGAYSELPGGNLTIPLGFSSILNSLISNLKTEECILKDHPVSRIRWKLSDGTVEVECENGEIYHSKHVIVTIPLGVLKAKHEQLFEPALPDDKIHAIEKLGFGIVDKIFLEYERPFLHPDISEVINLWNPIENDNDVGKSWFKKIYSFMKISDTLYLAWLSGREAEHAESITAEEIADVCTNILRQFLNDPYVPKPIRVVRTRWLSEPYTRGSYTSIRTGSKQSDIENLAKPIYVHPSDTKVCTKPTLLFAGEATHPTFFSTTHGAFVSGKCAAELLLDSSKGCVSNVDSQNSEMMSSWVEGLSLN</sequence>
<dbReference type="InterPro" id="IPR036188">
    <property type="entry name" value="FAD/NAD-bd_sf"/>
</dbReference>
<dbReference type="Gene3D" id="3.90.660.10">
    <property type="match status" value="1"/>
</dbReference>
<evidence type="ECO:0000256" key="1">
    <source>
        <dbReference type="ARBA" id="ARBA00001974"/>
    </source>
</evidence>
<comment type="cofactor">
    <cofactor evidence="1">
        <name>FAD</name>
        <dbReference type="ChEBI" id="CHEBI:57692"/>
    </cofactor>
</comment>
<keyword evidence="4" id="KW-0963">Cytoplasm</keyword>
<protein>
    <recommendedName>
        <fullName evidence="8">Amine oxidase domain-containing protein</fullName>
    </recommendedName>
</protein>
<organism evidence="9 10">
    <name type="scientific">Strigamia maritima</name>
    <name type="common">European centipede</name>
    <name type="synonym">Geophilus maritimus</name>
    <dbReference type="NCBI Taxonomy" id="126957"/>
    <lineage>
        <taxon>Eukaryota</taxon>
        <taxon>Metazoa</taxon>
        <taxon>Ecdysozoa</taxon>
        <taxon>Arthropoda</taxon>
        <taxon>Myriapoda</taxon>
        <taxon>Chilopoda</taxon>
        <taxon>Pleurostigmophora</taxon>
        <taxon>Geophilomorpha</taxon>
        <taxon>Linotaeniidae</taxon>
        <taxon>Strigamia</taxon>
    </lineage>
</organism>
<dbReference type="AlphaFoldDB" id="T1JH18"/>
<evidence type="ECO:0000256" key="2">
    <source>
        <dbReference type="ARBA" id="ARBA00004496"/>
    </source>
</evidence>
<dbReference type="PhylomeDB" id="T1JH18"/>
<evidence type="ECO:0000256" key="7">
    <source>
        <dbReference type="ARBA" id="ARBA00023002"/>
    </source>
</evidence>
<keyword evidence="7" id="KW-0560">Oxidoreductase</keyword>
<reference evidence="10" key="1">
    <citation type="submission" date="2011-05" db="EMBL/GenBank/DDBJ databases">
        <authorList>
            <person name="Richards S.R."/>
            <person name="Qu J."/>
            <person name="Jiang H."/>
            <person name="Jhangiani S.N."/>
            <person name="Agravi P."/>
            <person name="Goodspeed R."/>
            <person name="Gross S."/>
            <person name="Mandapat C."/>
            <person name="Jackson L."/>
            <person name="Mathew T."/>
            <person name="Pu L."/>
            <person name="Thornton R."/>
            <person name="Saada N."/>
            <person name="Wilczek-Boney K.B."/>
            <person name="Lee S."/>
            <person name="Kovar C."/>
            <person name="Wu Y."/>
            <person name="Scherer S.E."/>
            <person name="Worley K.C."/>
            <person name="Muzny D.M."/>
            <person name="Gibbs R."/>
        </authorList>
    </citation>
    <scope>NUCLEOTIDE SEQUENCE</scope>
    <source>
        <strain evidence="10">Brora</strain>
    </source>
</reference>
<evidence type="ECO:0000256" key="6">
    <source>
        <dbReference type="ARBA" id="ARBA00022827"/>
    </source>
</evidence>
<dbReference type="PANTHER" id="PTHR10742">
    <property type="entry name" value="FLAVIN MONOAMINE OXIDASE"/>
    <property type="match status" value="1"/>
</dbReference>
<dbReference type="HOGENOM" id="CLU_004498_2_3_1"/>
<dbReference type="PANTHER" id="PTHR10742:SF405">
    <property type="entry name" value="PEROXISOMAL N(1)-ACETYL-SPERMINE_SPERMIDINE OXIDASE"/>
    <property type="match status" value="1"/>
</dbReference>
<dbReference type="eggNOG" id="KOG0685">
    <property type="taxonomic scope" value="Eukaryota"/>
</dbReference>
<evidence type="ECO:0000313" key="10">
    <source>
        <dbReference type="Proteomes" id="UP000014500"/>
    </source>
</evidence>
<dbReference type="Pfam" id="PF01593">
    <property type="entry name" value="Amino_oxidase"/>
    <property type="match status" value="1"/>
</dbReference>